<keyword evidence="7 9" id="KW-0378">Hydrolase</keyword>
<dbReference type="NCBIfam" id="NF000801">
    <property type="entry name" value="PRK00055.1-3"/>
    <property type="match status" value="1"/>
</dbReference>
<name>J9GRY9_9ZZZZ</name>
<keyword evidence="5" id="KW-0479">Metal-binding</keyword>
<dbReference type="HAMAP" id="MF_01818">
    <property type="entry name" value="RNase_Z_BN"/>
    <property type="match status" value="1"/>
</dbReference>
<protein>
    <submittedName>
        <fullName evidence="9">Ribonuclease Z</fullName>
        <ecNumber evidence="9">3.1.26.11</ecNumber>
    </submittedName>
</protein>
<evidence type="ECO:0000256" key="4">
    <source>
        <dbReference type="ARBA" id="ARBA00022722"/>
    </source>
</evidence>
<dbReference type="Pfam" id="PF23023">
    <property type="entry name" value="Anti-Pycsar_Apyc1"/>
    <property type="match status" value="1"/>
</dbReference>
<organism evidence="9">
    <name type="scientific">gut metagenome</name>
    <dbReference type="NCBI Taxonomy" id="749906"/>
    <lineage>
        <taxon>unclassified sequences</taxon>
        <taxon>metagenomes</taxon>
        <taxon>organismal metagenomes</taxon>
    </lineage>
</organism>
<dbReference type="PANTHER" id="PTHR46018:SF2">
    <property type="entry name" value="ZINC PHOSPHODIESTERASE ELAC PROTEIN 1"/>
    <property type="match status" value="1"/>
</dbReference>
<dbReference type="Gene3D" id="3.60.15.10">
    <property type="entry name" value="Ribonuclease Z/Hydroxyacylglutathione hydrolase-like"/>
    <property type="match status" value="1"/>
</dbReference>
<dbReference type="PANTHER" id="PTHR46018">
    <property type="entry name" value="ZINC PHOSPHODIESTERASE ELAC PROTEIN 1"/>
    <property type="match status" value="1"/>
</dbReference>
<evidence type="ECO:0000256" key="5">
    <source>
        <dbReference type="ARBA" id="ARBA00022723"/>
    </source>
</evidence>
<proteinExistence type="inferred from homology"/>
<keyword evidence="8" id="KW-0862">Zinc</keyword>
<dbReference type="AlphaFoldDB" id="J9GRY9"/>
<keyword evidence="3" id="KW-0819">tRNA processing</keyword>
<comment type="caution">
    <text evidence="9">The sequence shown here is derived from an EMBL/GenBank/DDBJ whole genome shotgun (WGS) entry which is preliminary data.</text>
</comment>
<evidence type="ECO:0000256" key="6">
    <source>
        <dbReference type="ARBA" id="ARBA00022759"/>
    </source>
</evidence>
<dbReference type="NCBIfam" id="TIGR02651">
    <property type="entry name" value="RNase_Z"/>
    <property type="match status" value="1"/>
</dbReference>
<dbReference type="GO" id="GO:0046872">
    <property type="term" value="F:metal ion binding"/>
    <property type="evidence" value="ECO:0007669"/>
    <property type="project" value="UniProtKB-KW"/>
</dbReference>
<dbReference type="EMBL" id="AMCI01000131">
    <property type="protein sequence ID" value="EJX10679.1"/>
    <property type="molecule type" value="Genomic_DNA"/>
</dbReference>
<evidence type="ECO:0000256" key="2">
    <source>
        <dbReference type="ARBA" id="ARBA00011738"/>
    </source>
</evidence>
<dbReference type="GO" id="GO:0042781">
    <property type="term" value="F:3'-tRNA processing endoribonuclease activity"/>
    <property type="evidence" value="ECO:0007669"/>
    <property type="project" value="UniProtKB-EC"/>
</dbReference>
<evidence type="ECO:0000256" key="8">
    <source>
        <dbReference type="ARBA" id="ARBA00022833"/>
    </source>
</evidence>
<evidence type="ECO:0000256" key="3">
    <source>
        <dbReference type="ARBA" id="ARBA00022694"/>
    </source>
</evidence>
<dbReference type="SUPFAM" id="SSF56281">
    <property type="entry name" value="Metallo-hydrolase/oxidoreductase"/>
    <property type="match status" value="1"/>
</dbReference>
<keyword evidence="6" id="KW-0255">Endonuclease</keyword>
<evidence type="ECO:0000313" key="9">
    <source>
        <dbReference type="EMBL" id="EJX10679.1"/>
    </source>
</evidence>
<dbReference type="InterPro" id="IPR013471">
    <property type="entry name" value="RNase_Z/BN"/>
</dbReference>
<dbReference type="InterPro" id="IPR036866">
    <property type="entry name" value="RibonucZ/Hydroxyglut_hydro"/>
</dbReference>
<keyword evidence="4" id="KW-0540">Nuclease</keyword>
<comment type="cofactor">
    <cofactor evidence="1">
        <name>Zn(2+)</name>
        <dbReference type="ChEBI" id="CHEBI:29105"/>
    </cofactor>
</comment>
<dbReference type="EC" id="3.1.26.11" evidence="9"/>
<dbReference type="CDD" id="cd07717">
    <property type="entry name" value="RNaseZ_ZiPD-like_MBL-fold"/>
    <property type="match status" value="1"/>
</dbReference>
<evidence type="ECO:0000256" key="1">
    <source>
        <dbReference type="ARBA" id="ARBA00001947"/>
    </source>
</evidence>
<accession>J9GRY9</accession>
<gene>
    <name evidence="9" type="ORF">EVA_00689</name>
</gene>
<sequence>MEKFEIYVLGCGSALPTQRHNPSAQLLNVRDKLFLIDCGEGTQLSLRRTRQKFTRLSHIFISHLHGDHLFGLIGLISTFALTGRVAPLFLHAPADLQSLLQPQLDYFCRDISFEVRFCPLPTTKEKTVIYEDKSLTVSCFSLIHRVPCWGFLFEEKGLLPHIRRDMIDFLEIPHYAIQSIKEGAGWTSADGEFYPHEALVTPSGQARSYAYCSDTAFHSQLPAFIHGVDLIYHEATFADEHSQRARETLHSTARQAATIAREAEAKSLLIGHFSSRYDDETPLLKEAQEVFPQTQLAKEGLYLQL</sequence>
<comment type="subunit">
    <text evidence="2">Homodimer.</text>
</comment>
<reference evidence="9" key="1">
    <citation type="journal article" date="2012" name="PLoS ONE">
        <title>Gene sets for utilization of primary and secondary nutrition supplies in the distal gut of endangered iberian lynx.</title>
        <authorList>
            <person name="Alcaide M."/>
            <person name="Messina E."/>
            <person name="Richter M."/>
            <person name="Bargiela R."/>
            <person name="Peplies J."/>
            <person name="Huws S.A."/>
            <person name="Newbold C.J."/>
            <person name="Golyshin P.N."/>
            <person name="Simon M.A."/>
            <person name="Lopez G."/>
            <person name="Yakimov M.M."/>
            <person name="Ferrer M."/>
        </authorList>
    </citation>
    <scope>NUCLEOTIDE SEQUENCE</scope>
</reference>
<evidence type="ECO:0000256" key="7">
    <source>
        <dbReference type="ARBA" id="ARBA00022801"/>
    </source>
</evidence>